<sequence length="235" mass="26998">MYLKKSFLILFFVLVLLTPLEIFAEEPSTSTDPGRIKSGLKETIAKTREDFKMMLEERRKEASESFKQKREEFKQKLQTLRDEKKKMLVERINNKLEEVNKRRTDHMIAVLDKLESLLDRLSQKVEEAKSAGKDTSGVELAIEAAQTKIDEARAAVITQAGEEYILEIGEESELRSRVGQTVSEFQEDLRDVHKLVVDAKQAVMNAVKEAAKIKMSKLSFNTDTVRLIFNLNFKN</sequence>
<name>A0A1F7GZT3_9BACT</name>
<gene>
    <name evidence="3" type="ORF">A3C25_02610</name>
</gene>
<feature type="coiled-coil region" evidence="1">
    <location>
        <begin position="52"/>
        <end position="131"/>
    </location>
</feature>
<dbReference type="AlphaFoldDB" id="A0A1F7GZT3"/>
<protein>
    <recommendedName>
        <fullName evidence="5">DUF5667 domain-containing protein</fullName>
    </recommendedName>
</protein>
<organism evidence="3 4">
    <name type="scientific">Candidatus Roizmanbacteria bacterium RIFCSPHIGHO2_02_FULL_38_11</name>
    <dbReference type="NCBI Taxonomy" id="1802039"/>
    <lineage>
        <taxon>Bacteria</taxon>
        <taxon>Candidatus Roizmaniibacteriota</taxon>
    </lineage>
</organism>
<proteinExistence type="predicted"/>
<dbReference type="Proteomes" id="UP000177913">
    <property type="component" value="Unassembled WGS sequence"/>
</dbReference>
<evidence type="ECO:0000313" key="4">
    <source>
        <dbReference type="Proteomes" id="UP000177913"/>
    </source>
</evidence>
<evidence type="ECO:0000256" key="2">
    <source>
        <dbReference type="SAM" id="SignalP"/>
    </source>
</evidence>
<feature type="chain" id="PRO_5009529228" description="DUF5667 domain-containing protein" evidence="2">
    <location>
        <begin position="25"/>
        <end position="235"/>
    </location>
</feature>
<comment type="caution">
    <text evidence="3">The sequence shown here is derived from an EMBL/GenBank/DDBJ whole genome shotgun (WGS) entry which is preliminary data.</text>
</comment>
<evidence type="ECO:0000256" key="1">
    <source>
        <dbReference type="SAM" id="Coils"/>
    </source>
</evidence>
<feature type="signal peptide" evidence="2">
    <location>
        <begin position="1"/>
        <end position="24"/>
    </location>
</feature>
<keyword evidence="1" id="KW-0175">Coiled coil</keyword>
<dbReference type="EMBL" id="MFZO01000036">
    <property type="protein sequence ID" value="OGK24293.1"/>
    <property type="molecule type" value="Genomic_DNA"/>
</dbReference>
<evidence type="ECO:0000313" key="3">
    <source>
        <dbReference type="EMBL" id="OGK24293.1"/>
    </source>
</evidence>
<evidence type="ECO:0008006" key="5">
    <source>
        <dbReference type="Google" id="ProtNLM"/>
    </source>
</evidence>
<keyword evidence="2" id="KW-0732">Signal</keyword>
<reference evidence="3 4" key="1">
    <citation type="journal article" date="2016" name="Nat. Commun.">
        <title>Thousands of microbial genomes shed light on interconnected biogeochemical processes in an aquifer system.</title>
        <authorList>
            <person name="Anantharaman K."/>
            <person name="Brown C.T."/>
            <person name="Hug L.A."/>
            <person name="Sharon I."/>
            <person name="Castelle C.J."/>
            <person name="Probst A.J."/>
            <person name="Thomas B.C."/>
            <person name="Singh A."/>
            <person name="Wilkins M.J."/>
            <person name="Karaoz U."/>
            <person name="Brodie E.L."/>
            <person name="Williams K.H."/>
            <person name="Hubbard S.S."/>
            <person name="Banfield J.F."/>
        </authorList>
    </citation>
    <scope>NUCLEOTIDE SEQUENCE [LARGE SCALE GENOMIC DNA]</scope>
</reference>
<accession>A0A1F7GZT3</accession>